<comment type="caution">
    <text evidence="1">The sequence shown here is derived from an EMBL/GenBank/DDBJ whole genome shotgun (WGS) entry which is preliminary data.</text>
</comment>
<dbReference type="InterPro" id="IPR008972">
    <property type="entry name" value="Cupredoxin"/>
</dbReference>
<organism evidence="1 2">
    <name type="scientific">Exocentrus adspersus</name>
    <dbReference type="NCBI Taxonomy" id="1586481"/>
    <lineage>
        <taxon>Eukaryota</taxon>
        <taxon>Metazoa</taxon>
        <taxon>Ecdysozoa</taxon>
        <taxon>Arthropoda</taxon>
        <taxon>Hexapoda</taxon>
        <taxon>Insecta</taxon>
        <taxon>Pterygota</taxon>
        <taxon>Neoptera</taxon>
        <taxon>Endopterygota</taxon>
        <taxon>Coleoptera</taxon>
        <taxon>Polyphaga</taxon>
        <taxon>Cucujiformia</taxon>
        <taxon>Chrysomeloidea</taxon>
        <taxon>Cerambycidae</taxon>
        <taxon>Lamiinae</taxon>
        <taxon>Acanthocinini</taxon>
        <taxon>Exocentrus</taxon>
    </lineage>
</organism>
<accession>A0AAV8VDC5</accession>
<gene>
    <name evidence="1" type="ORF">NQ315_005439</name>
</gene>
<evidence type="ECO:0000313" key="2">
    <source>
        <dbReference type="Proteomes" id="UP001159042"/>
    </source>
</evidence>
<name>A0AAV8VDC5_9CUCU</name>
<reference evidence="1 2" key="1">
    <citation type="journal article" date="2023" name="Insect Mol. Biol.">
        <title>Genome sequencing provides insights into the evolution of gene families encoding plant cell wall-degrading enzymes in longhorned beetles.</title>
        <authorList>
            <person name="Shin N.R."/>
            <person name="Okamura Y."/>
            <person name="Kirsch R."/>
            <person name="Pauchet Y."/>
        </authorList>
    </citation>
    <scope>NUCLEOTIDE SEQUENCE [LARGE SCALE GENOMIC DNA]</scope>
    <source>
        <strain evidence="1">EAD_L_NR</strain>
    </source>
</reference>
<sequence>MPQSQLIVMPRFCESNVQYIMLNLANLASNNAPIESRKKEFSISPQKNTRLKDVRSKIYRMNNFTFTYPPSPLLTQPDDIPRNLMCNELNVPQRCTGQDVCECVHMEHVALETTTEIILIDQGRYLTKYLLLKH</sequence>
<evidence type="ECO:0000313" key="1">
    <source>
        <dbReference type="EMBL" id="KAJ8912103.1"/>
    </source>
</evidence>
<dbReference type="Gene3D" id="2.60.40.420">
    <property type="entry name" value="Cupredoxins - blue copper proteins"/>
    <property type="match status" value="1"/>
</dbReference>
<proteinExistence type="predicted"/>
<keyword evidence="2" id="KW-1185">Reference proteome</keyword>
<evidence type="ECO:0008006" key="3">
    <source>
        <dbReference type="Google" id="ProtNLM"/>
    </source>
</evidence>
<dbReference type="EMBL" id="JANEYG010000146">
    <property type="protein sequence ID" value="KAJ8912103.1"/>
    <property type="molecule type" value="Genomic_DNA"/>
</dbReference>
<protein>
    <recommendedName>
        <fullName evidence="3">Phlebovirus glycoprotein G2 fusion domain-containing protein</fullName>
    </recommendedName>
</protein>
<dbReference type="Proteomes" id="UP001159042">
    <property type="component" value="Unassembled WGS sequence"/>
</dbReference>
<dbReference type="AlphaFoldDB" id="A0AAV8VDC5"/>